<keyword evidence="1" id="KW-0732">Signal</keyword>
<dbReference type="RefSeq" id="WP_066981073.1">
    <property type="nucleotide sequence ID" value="NZ_LUUI01000095.1"/>
</dbReference>
<reference evidence="2 3" key="1">
    <citation type="submission" date="2016-03" db="EMBL/GenBank/DDBJ databases">
        <authorList>
            <person name="Ploux O."/>
        </authorList>
    </citation>
    <scope>NUCLEOTIDE SEQUENCE [LARGE SCALE GENOMIC DNA]</scope>
    <source>
        <strain evidence="2 3">R-45370</strain>
    </source>
</reference>
<dbReference type="AlphaFoldDB" id="A0A177NER4"/>
<dbReference type="STRING" id="980561.A1359_07620"/>
<evidence type="ECO:0000313" key="3">
    <source>
        <dbReference type="Proteomes" id="UP000078476"/>
    </source>
</evidence>
<dbReference type="Proteomes" id="UP000078476">
    <property type="component" value="Unassembled WGS sequence"/>
</dbReference>
<proteinExistence type="predicted"/>
<sequence>MISKSTKGLALSLLLVSGASQAGVWAPTDGDSNFFDLDTLIFGTSTNEFGIFEDTASIGATPKLVFTGGATISFAQNGVNWDISNGLSSSTLLGSYNFQIGYNRNGTWEFEAATAPIAFLGNGAWELAFTGQGNLKKLYAIDIQPSTAQADFPVPLPPAAWLMGSALLGLIGVGRRKKTA</sequence>
<dbReference type="EMBL" id="LUUI01000095">
    <property type="protein sequence ID" value="OAI16507.1"/>
    <property type="molecule type" value="Genomic_DNA"/>
</dbReference>
<accession>A0A177NER4</accession>
<feature type="chain" id="PRO_5008069077" evidence="1">
    <location>
        <begin position="23"/>
        <end position="180"/>
    </location>
</feature>
<gene>
    <name evidence="2" type="ORF">A1359_07620</name>
</gene>
<feature type="signal peptide" evidence="1">
    <location>
        <begin position="1"/>
        <end position="22"/>
    </location>
</feature>
<organism evidence="2 3">
    <name type="scientific">Methylomonas lenta</name>
    <dbReference type="NCBI Taxonomy" id="980561"/>
    <lineage>
        <taxon>Bacteria</taxon>
        <taxon>Pseudomonadati</taxon>
        <taxon>Pseudomonadota</taxon>
        <taxon>Gammaproteobacteria</taxon>
        <taxon>Methylococcales</taxon>
        <taxon>Methylococcaceae</taxon>
        <taxon>Methylomonas</taxon>
    </lineage>
</organism>
<name>A0A177NER4_9GAMM</name>
<evidence type="ECO:0000313" key="2">
    <source>
        <dbReference type="EMBL" id="OAI16507.1"/>
    </source>
</evidence>
<keyword evidence="3" id="KW-1185">Reference proteome</keyword>
<protein>
    <submittedName>
        <fullName evidence="2">Uncharacterized protein</fullName>
    </submittedName>
</protein>
<evidence type="ECO:0000256" key="1">
    <source>
        <dbReference type="SAM" id="SignalP"/>
    </source>
</evidence>
<comment type="caution">
    <text evidence="2">The sequence shown here is derived from an EMBL/GenBank/DDBJ whole genome shotgun (WGS) entry which is preliminary data.</text>
</comment>